<name>A0A9Q5NAR7_SANBA</name>
<dbReference type="Proteomes" id="UP000757232">
    <property type="component" value="Unassembled WGS sequence"/>
</dbReference>
<evidence type="ECO:0000256" key="1">
    <source>
        <dbReference type="SAM" id="MobiDB-lite"/>
    </source>
</evidence>
<dbReference type="EMBL" id="LNZH02000140">
    <property type="protein sequence ID" value="OCB90151.1"/>
    <property type="molecule type" value="Genomic_DNA"/>
</dbReference>
<comment type="caution">
    <text evidence="2">The sequence shown here is derived from an EMBL/GenBank/DDBJ whole genome shotgun (WGS) entry which is preliminary data.</text>
</comment>
<feature type="region of interest" description="Disordered" evidence="1">
    <location>
        <begin position="1"/>
        <end position="83"/>
    </location>
</feature>
<feature type="compositionally biased region" description="Polar residues" evidence="1">
    <location>
        <begin position="10"/>
        <end position="31"/>
    </location>
</feature>
<keyword evidence="3" id="KW-1185">Reference proteome</keyword>
<sequence>MAKSDKKNSQAKMGSTPNHSSTGNSSTSRTAGESAASTSNTTNSNRSSAAPSNAEERRLRQQLNMPPSYADANVGPSAAERRAAAGFPLTGHLSEQEARRMAGMPEGFYPSVEEVRRTAGWSSETTDKASKK</sequence>
<evidence type="ECO:0000313" key="3">
    <source>
        <dbReference type="Proteomes" id="UP000757232"/>
    </source>
</evidence>
<reference evidence="2" key="1">
    <citation type="submission" date="2016-06" db="EMBL/GenBank/DDBJ databases">
        <title>Draft Genome sequence of the fungus Inonotus baumii.</title>
        <authorList>
            <person name="Zhu H."/>
            <person name="Lin W."/>
        </authorList>
    </citation>
    <scope>NUCLEOTIDE SEQUENCE</scope>
    <source>
        <strain evidence="2">821</strain>
    </source>
</reference>
<gene>
    <name evidence="2" type="ORF">A7U60_g2612</name>
</gene>
<organism evidence="2 3">
    <name type="scientific">Sanghuangporus baumii</name>
    <name type="common">Phellinus baumii</name>
    <dbReference type="NCBI Taxonomy" id="108892"/>
    <lineage>
        <taxon>Eukaryota</taxon>
        <taxon>Fungi</taxon>
        <taxon>Dikarya</taxon>
        <taxon>Basidiomycota</taxon>
        <taxon>Agaricomycotina</taxon>
        <taxon>Agaricomycetes</taxon>
        <taxon>Hymenochaetales</taxon>
        <taxon>Hymenochaetaceae</taxon>
        <taxon>Sanghuangporus</taxon>
    </lineage>
</organism>
<protein>
    <submittedName>
        <fullName evidence="2">Uncharacterized protein</fullName>
    </submittedName>
</protein>
<feature type="compositionally biased region" description="Low complexity" evidence="1">
    <location>
        <begin position="33"/>
        <end position="53"/>
    </location>
</feature>
<accession>A0A9Q5NAR7</accession>
<dbReference type="AlphaFoldDB" id="A0A9Q5NAR7"/>
<proteinExistence type="predicted"/>
<evidence type="ECO:0000313" key="2">
    <source>
        <dbReference type="EMBL" id="OCB90151.1"/>
    </source>
</evidence>